<keyword evidence="4" id="KW-1185">Reference proteome</keyword>
<dbReference type="InterPro" id="IPR002110">
    <property type="entry name" value="Ankyrin_rpt"/>
</dbReference>
<dbReference type="Pfam" id="PF12796">
    <property type="entry name" value="Ank_2"/>
    <property type="match status" value="3"/>
</dbReference>
<dbReference type="InterPro" id="IPR049630">
    <property type="entry name" value="DYDC-like_DD"/>
</dbReference>
<feature type="compositionally biased region" description="Basic and acidic residues" evidence="2">
    <location>
        <begin position="418"/>
        <end position="427"/>
    </location>
</feature>
<protein>
    <submittedName>
        <fullName evidence="3">Uncharacterized protein</fullName>
    </submittedName>
</protein>
<keyword evidence="1" id="KW-0040">ANK repeat</keyword>
<dbReference type="PANTHER" id="PTHR24172">
    <property type="entry name" value="ANK_REP_REGION DOMAIN-CONTAINING PROTEIN"/>
    <property type="match status" value="1"/>
</dbReference>
<feature type="region of interest" description="Disordered" evidence="2">
    <location>
        <begin position="906"/>
        <end position="931"/>
    </location>
</feature>
<dbReference type="SUPFAM" id="SSF48403">
    <property type="entry name" value="Ankyrin repeat"/>
    <property type="match status" value="3"/>
</dbReference>
<reference evidence="4" key="1">
    <citation type="journal article" date="2008" name="Insect Biochem. Mol. Biol.">
        <title>The genome of a lepidopteran model insect, the silkworm Bombyx mori.</title>
        <authorList>
            <consortium name="International Silkworm Genome Consortium"/>
        </authorList>
    </citation>
    <scope>NUCLEOTIDE SEQUENCE [LARGE SCALE GENOMIC DNA]</scope>
    <source>
        <strain evidence="4">p50T</strain>
    </source>
</reference>
<dbReference type="PROSITE" id="PS50297">
    <property type="entry name" value="ANK_REP_REGION"/>
    <property type="match status" value="2"/>
</dbReference>
<dbReference type="SMART" id="SM00248">
    <property type="entry name" value="ANK"/>
    <property type="match status" value="11"/>
</dbReference>
<organism evidence="3 4">
    <name type="scientific">Bombyx mori</name>
    <name type="common">Silk moth</name>
    <dbReference type="NCBI Taxonomy" id="7091"/>
    <lineage>
        <taxon>Eukaryota</taxon>
        <taxon>Metazoa</taxon>
        <taxon>Ecdysozoa</taxon>
        <taxon>Arthropoda</taxon>
        <taxon>Hexapoda</taxon>
        <taxon>Insecta</taxon>
        <taxon>Pterygota</taxon>
        <taxon>Neoptera</taxon>
        <taxon>Endopterygota</taxon>
        <taxon>Lepidoptera</taxon>
        <taxon>Glossata</taxon>
        <taxon>Ditrysia</taxon>
        <taxon>Bombycoidea</taxon>
        <taxon>Bombycidae</taxon>
        <taxon>Bombycinae</taxon>
        <taxon>Bombyx</taxon>
    </lineage>
</organism>
<dbReference type="PROSITE" id="PS50088">
    <property type="entry name" value="ANK_REPEAT"/>
    <property type="match status" value="4"/>
</dbReference>
<feature type="repeat" description="ANK" evidence="1">
    <location>
        <begin position="230"/>
        <end position="263"/>
    </location>
</feature>
<name>A0A8R2QZT7_BOMMO</name>
<evidence type="ECO:0000256" key="2">
    <source>
        <dbReference type="SAM" id="MobiDB-lite"/>
    </source>
</evidence>
<feature type="region of interest" description="Disordered" evidence="2">
    <location>
        <begin position="318"/>
        <end position="436"/>
    </location>
</feature>
<evidence type="ECO:0000313" key="4">
    <source>
        <dbReference type="Proteomes" id="UP000005204"/>
    </source>
</evidence>
<feature type="repeat" description="ANK" evidence="1">
    <location>
        <begin position="1152"/>
        <end position="1185"/>
    </location>
</feature>
<feature type="compositionally biased region" description="Polar residues" evidence="2">
    <location>
        <begin position="520"/>
        <end position="540"/>
    </location>
</feature>
<feature type="compositionally biased region" description="Basic and acidic residues" evidence="2">
    <location>
        <begin position="454"/>
        <end position="497"/>
    </location>
</feature>
<feature type="region of interest" description="Disordered" evidence="2">
    <location>
        <begin position="578"/>
        <end position="597"/>
    </location>
</feature>
<dbReference type="EnsemblMetazoa" id="XM_038012509.1">
    <property type="protein sequence ID" value="XP_037868437.1"/>
    <property type="gene ID" value="LOC101742174"/>
</dbReference>
<feature type="region of interest" description="Disordered" evidence="2">
    <location>
        <begin position="454"/>
        <end position="568"/>
    </location>
</feature>
<dbReference type="InterPro" id="IPR036770">
    <property type="entry name" value="Ankyrin_rpt-contain_sf"/>
</dbReference>
<evidence type="ECO:0000256" key="1">
    <source>
        <dbReference type="PROSITE-ProRule" id="PRU00023"/>
    </source>
</evidence>
<dbReference type="Gene3D" id="1.25.40.20">
    <property type="entry name" value="Ankyrin repeat-containing domain"/>
    <property type="match status" value="5"/>
</dbReference>
<feature type="compositionally biased region" description="Basic and acidic residues" evidence="2">
    <location>
        <begin position="921"/>
        <end position="931"/>
    </location>
</feature>
<feature type="compositionally biased region" description="Basic and acidic residues" evidence="2">
    <location>
        <begin position="357"/>
        <end position="369"/>
    </location>
</feature>
<accession>A0A8R2QZT7</accession>
<dbReference type="CDD" id="cd22966">
    <property type="entry name" value="DD_DYDC-like"/>
    <property type="match status" value="1"/>
</dbReference>
<feature type="compositionally biased region" description="Polar residues" evidence="2">
    <location>
        <begin position="585"/>
        <end position="597"/>
    </location>
</feature>
<reference evidence="3" key="2">
    <citation type="submission" date="2022-06" db="UniProtKB">
        <authorList>
            <consortium name="EnsemblMetazoa"/>
        </authorList>
    </citation>
    <scope>IDENTIFICATION</scope>
    <source>
        <strain evidence="3">p50T (Dazao)</strain>
    </source>
</reference>
<feature type="compositionally biased region" description="Acidic residues" evidence="2">
    <location>
        <begin position="387"/>
        <end position="403"/>
    </location>
</feature>
<dbReference type="PANTHER" id="PTHR24172:SF4">
    <property type="entry name" value="ANK_REP_REGION DOMAIN-CONTAINING PROTEIN"/>
    <property type="match status" value="1"/>
</dbReference>
<feature type="compositionally biased region" description="Low complexity" evidence="2">
    <location>
        <begin position="326"/>
        <end position="342"/>
    </location>
</feature>
<feature type="repeat" description="ANK" evidence="1">
    <location>
        <begin position="757"/>
        <end position="790"/>
    </location>
</feature>
<evidence type="ECO:0000313" key="3">
    <source>
        <dbReference type="EnsemblMetazoa" id="XP_037868437.1"/>
    </source>
</evidence>
<dbReference type="Gene3D" id="1.20.890.10">
    <property type="entry name" value="cAMP-dependent protein kinase regulatory subunit, dimerization-anchoring domain"/>
    <property type="match status" value="1"/>
</dbReference>
<dbReference type="Proteomes" id="UP000005204">
    <property type="component" value="Unassembled WGS sequence"/>
</dbReference>
<sequence length="1210" mass="134837">MCRDEAGVGLLHKAVFYDFMDIVDYLVKNYPQLVHQKDSEGRTPLHYVAVCRDEAGAAALLEGAGAARGARDAAGRTPAAYRGARTLLTLPTVDDMARETAKNPPGLVIKRHNIRIWCHDCDMARLQRVVWEGHGTRLLSEVSSQPIVKRFLEAVPYIMNTIRDVHNAVVKNDLEGLMKHSGDPVPPQILSSRDGNNMTVMHKAAGLGHSSILKYIAERYPQGINDVDSDGRTPLHYAAAMRDEQHTYNTLVGLGADEGALDNKNKTPGYYINRPQEIDKNILKTLPDAPRTASSAYPSSWDWKLLNNDVIAELNKKSRRRNLKASTENLSSKNNSNTLSETTETRAGIMKTSSTHELIKDLPELDEGNKLIVNETDSQPEKLENNNETEDQQNIEENNEQNTEETQAVTDNVDDDQTTEHQEKENDSIENTADLNEEEVLQAKQDIHTITEKVVENIEENVERTTDGDAEDQHKEDNDDANELNKDEKDDSTEHPIKNINSENSTENIKAEEEIDSGLLNETDNADSQNVSSTPRSASKSARIRSGKFQNHENEDQNATENYIPTKYNESDFEAETLTRDSDDQNGTGNEINGRNSQESLVEGIINGFPEQDSQDASVTQGEESVHGNVLTGDNEIDPEVTDLINSANMEMLATLVLNGEGSRLIGRRSGNTELQAFLANVPTYMQKINKVHLAAKEGNLKDLQAALDRRKFAIARDPISPNGSTPLHVATVFGKTNIMKYLGGRFPETLSAVDFEGRTALHYAAVLPDNGHYYNLLQQLGANSKDLDDNGRSAEDYYKNPGLLPFDELLRDFGLTEEAIKTLFSDKGPTNGNGYTDIPAFKTEEGRYLAKSLGDPLIKGLTEVANVKPKDPVAFLASFLQNFPESEKPLLMTQESNMLVTHESAEVENEQNPEPLETMDQPRSETRTETRAHRPIDVITVDPQPIISPDAPETAFSSANRDEHGQSMLHFAAARTHARNALFQLLQESEISLGYRDELYRTARDVSIQANVPENTAEIDKWVLHLAARGNKDKITELLLEGYDHILDVIDEEGVAITDVVAQRDDPEMSRLLASIPSFEESRESLHGAVRRGDMTTMQRILSTGDGRNLARSQNSFGRTALHVAVLAQHEDIVEQLAQNYPELLRIGDNLERTPLHYAMGVEKIESLSRVLIKAGAKRVLKDLKGRQPSYYFMNKSDILRLKEEEDVF</sequence>
<feature type="compositionally biased region" description="Polar residues" evidence="2">
    <location>
        <begin position="499"/>
        <end position="508"/>
    </location>
</feature>
<dbReference type="InterPro" id="IPR007858">
    <property type="entry name" value="Dpy-30_motif"/>
</dbReference>
<dbReference type="Pfam" id="PF05186">
    <property type="entry name" value="Dpy-30"/>
    <property type="match status" value="1"/>
</dbReference>
<dbReference type="AlphaFoldDB" id="A0A8R2QZT7"/>
<proteinExistence type="predicted"/>
<feature type="repeat" description="ANK" evidence="1">
    <location>
        <begin position="723"/>
        <end position="743"/>
    </location>
</feature>